<dbReference type="EMBL" id="JBHRSD010000022">
    <property type="protein sequence ID" value="MFC3033370.1"/>
    <property type="molecule type" value="Genomic_DNA"/>
</dbReference>
<protein>
    <submittedName>
        <fullName evidence="1">Thioesterase family protein</fullName>
    </submittedName>
</protein>
<dbReference type="Proteomes" id="UP001595453">
    <property type="component" value="Unassembled WGS sequence"/>
</dbReference>
<dbReference type="PANTHER" id="PTHR12475">
    <property type="match status" value="1"/>
</dbReference>
<dbReference type="Pfam" id="PF13279">
    <property type="entry name" value="4HBT_2"/>
    <property type="match status" value="1"/>
</dbReference>
<comment type="caution">
    <text evidence="1">The sequence shown here is derived from an EMBL/GenBank/DDBJ whole genome shotgun (WGS) entry which is preliminary data.</text>
</comment>
<dbReference type="InterPro" id="IPR029069">
    <property type="entry name" value="HotDog_dom_sf"/>
</dbReference>
<dbReference type="Gene3D" id="3.10.129.10">
    <property type="entry name" value="Hotdog Thioesterase"/>
    <property type="match status" value="1"/>
</dbReference>
<dbReference type="RefSeq" id="WP_377124787.1">
    <property type="nucleotide sequence ID" value="NZ_JBHRSD010000022.1"/>
</dbReference>
<evidence type="ECO:0000313" key="1">
    <source>
        <dbReference type="EMBL" id="MFC3033370.1"/>
    </source>
</evidence>
<name>A0ABV7CL36_9GAMM</name>
<accession>A0ABV7CL36</accession>
<organism evidence="1 2">
    <name type="scientific">Pseudoalteromonas fenneropenaei</name>
    <dbReference type="NCBI Taxonomy" id="1737459"/>
    <lineage>
        <taxon>Bacteria</taxon>
        <taxon>Pseudomonadati</taxon>
        <taxon>Pseudomonadota</taxon>
        <taxon>Gammaproteobacteria</taxon>
        <taxon>Alteromonadales</taxon>
        <taxon>Pseudoalteromonadaceae</taxon>
        <taxon>Pseudoalteromonas</taxon>
    </lineage>
</organism>
<dbReference type="SUPFAM" id="SSF54637">
    <property type="entry name" value="Thioesterase/thiol ester dehydrase-isomerase"/>
    <property type="match status" value="1"/>
</dbReference>
<reference evidence="2" key="1">
    <citation type="journal article" date="2019" name="Int. J. Syst. Evol. Microbiol.">
        <title>The Global Catalogue of Microorganisms (GCM) 10K type strain sequencing project: providing services to taxonomists for standard genome sequencing and annotation.</title>
        <authorList>
            <consortium name="The Broad Institute Genomics Platform"/>
            <consortium name="The Broad Institute Genome Sequencing Center for Infectious Disease"/>
            <person name="Wu L."/>
            <person name="Ma J."/>
        </authorList>
    </citation>
    <scope>NUCLEOTIDE SEQUENCE [LARGE SCALE GENOMIC DNA]</scope>
    <source>
        <strain evidence="2">KCTC 42730</strain>
    </source>
</reference>
<keyword evidence="2" id="KW-1185">Reference proteome</keyword>
<dbReference type="PANTHER" id="PTHR12475:SF4">
    <property type="entry name" value="PROTEIN THEM6"/>
    <property type="match status" value="1"/>
</dbReference>
<proteinExistence type="predicted"/>
<dbReference type="CDD" id="cd00586">
    <property type="entry name" value="4HBT"/>
    <property type="match status" value="1"/>
</dbReference>
<evidence type="ECO:0000313" key="2">
    <source>
        <dbReference type="Proteomes" id="UP001595453"/>
    </source>
</evidence>
<gene>
    <name evidence="1" type="ORF">ACFOEE_12655</name>
</gene>
<sequence>MNLYFRLLLLLWRIKRNGQYESLLSPIDTEFRALPSDCDINLHLTNSRYLAFMDLARTWLTERVGLFAAIYKRRWFPIVNATAITYIRDIKPLQKFTVTTQLVGWDHKYFYIQQNFHSERGLHAIAYVRGVFRSKKGVVAVEEMLEVAGFTGTAPILPAEVMHWKAMLEEKKSSNQKIEKGH</sequence>
<dbReference type="InterPro" id="IPR051490">
    <property type="entry name" value="THEM6_lcsJ_thioesterase"/>
</dbReference>